<dbReference type="EMBL" id="FWWU01000009">
    <property type="protein sequence ID" value="SMB92415.1"/>
    <property type="molecule type" value="Genomic_DNA"/>
</dbReference>
<dbReference type="SUPFAM" id="SSF48452">
    <property type="entry name" value="TPR-like"/>
    <property type="match status" value="1"/>
</dbReference>
<organism evidence="3 4">
    <name type="scientific">Deinococcus hopiensis KR-140</name>
    <dbReference type="NCBI Taxonomy" id="695939"/>
    <lineage>
        <taxon>Bacteria</taxon>
        <taxon>Thermotogati</taxon>
        <taxon>Deinococcota</taxon>
        <taxon>Deinococci</taxon>
        <taxon>Deinococcales</taxon>
        <taxon>Deinococcaceae</taxon>
        <taxon>Deinococcus</taxon>
    </lineage>
</organism>
<dbReference type="InterPro" id="IPR052943">
    <property type="entry name" value="TMTC_O-mannosyl-trnsfr"/>
</dbReference>
<dbReference type="PANTHER" id="PTHR44809:SF1">
    <property type="entry name" value="PROTEIN O-MANNOSYL-TRANSFERASE TMTC1"/>
    <property type="match status" value="1"/>
</dbReference>
<evidence type="ECO:0000313" key="4">
    <source>
        <dbReference type="Proteomes" id="UP000192582"/>
    </source>
</evidence>
<sequence>MTDPGPATLSTPDAPLRWETFARTGEWRRALATARLSGVRPEVTDVLEDVVNVQDAVRARKLPQAKRVGAGLREALDRAAEVGLTGEAALLRSLLRPGTLEAALAALDGLGRGTGGETEPEALRVRLVPALDHPLTRPEALNLLGVLHALREEAGEARALFGEAVAADAGHYRALTNLGNLELEGGNPAAAEAQYREALRLNPEYDGAHHNLGVALRRQGKVQESVGAIRRAQRLSVRRAQEDSREEMRGRGGGLATNPQLVRWVLIAAGALVLFLLLRSGGGA</sequence>
<dbReference type="Proteomes" id="UP000192582">
    <property type="component" value="Unassembled WGS sequence"/>
</dbReference>
<evidence type="ECO:0000313" key="3">
    <source>
        <dbReference type="EMBL" id="SMB92415.1"/>
    </source>
</evidence>
<keyword evidence="2" id="KW-1133">Transmembrane helix</keyword>
<dbReference type="Pfam" id="PF13432">
    <property type="entry name" value="TPR_16"/>
    <property type="match status" value="1"/>
</dbReference>
<gene>
    <name evidence="3" type="ORF">SAMN00790413_01557</name>
</gene>
<dbReference type="Gene3D" id="1.25.40.10">
    <property type="entry name" value="Tetratricopeptide repeat domain"/>
    <property type="match status" value="1"/>
</dbReference>
<dbReference type="RefSeq" id="WP_084048997.1">
    <property type="nucleotide sequence ID" value="NZ_FWWU01000009.1"/>
</dbReference>
<reference evidence="3 4" key="1">
    <citation type="submission" date="2017-04" db="EMBL/GenBank/DDBJ databases">
        <authorList>
            <person name="Afonso C.L."/>
            <person name="Miller P.J."/>
            <person name="Scott M.A."/>
            <person name="Spackman E."/>
            <person name="Goraichik I."/>
            <person name="Dimitrov K.M."/>
            <person name="Suarez D.L."/>
            <person name="Swayne D.E."/>
        </authorList>
    </citation>
    <scope>NUCLEOTIDE SEQUENCE [LARGE SCALE GENOMIC DNA]</scope>
    <source>
        <strain evidence="3 4">KR-140</strain>
    </source>
</reference>
<keyword evidence="1" id="KW-0802">TPR repeat</keyword>
<dbReference type="OrthoDB" id="68176at2"/>
<name>A0A1W1VGD5_9DEIO</name>
<feature type="transmembrane region" description="Helical" evidence="2">
    <location>
        <begin position="261"/>
        <end position="278"/>
    </location>
</feature>
<keyword evidence="2" id="KW-0812">Transmembrane</keyword>
<dbReference type="PROSITE" id="PS50005">
    <property type="entry name" value="TPR"/>
    <property type="match status" value="1"/>
</dbReference>
<evidence type="ECO:0000256" key="2">
    <source>
        <dbReference type="SAM" id="Phobius"/>
    </source>
</evidence>
<dbReference type="STRING" id="695939.SAMN00790413_01557"/>
<keyword evidence="4" id="KW-1185">Reference proteome</keyword>
<dbReference type="PANTHER" id="PTHR44809">
    <property type="match status" value="1"/>
</dbReference>
<evidence type="ECO:0000256" key="1">
    <source>
        <dbReference type="PROSITE-ProRule" id="PRU00339"/>
    </source>
</evidence>
<protein>
    <submittedName>
        <fullName evidence="3">Tetratricopeptide repeat-containing protein</fullName>
    </submittedName>
</protein>
<accession>A0A1W1VGD5</accession>
<dbReference type="SMART" id="SM00028">
    <property type="entry name" value="TPR"/>
    <property type="match status" value="3"/>
</dbReference>
<dbReference type="InterPro" id="IPR019734">
    <property type="entry name" value="TPR_rpt"/>
</dbReference>
<proteinExistence type="predicted"/>
<dbReference type="InterPro" id="IPR011990">
    <property type="entry name" value="TPR-like_helical_dom_sf"/>
</dbReference>
<dbReference type="AlphaFoldDB" id="A0A1W1VGD5"/>
<keyword evidence="2" id="KW-0472">Membrane</keyword>
<feature type="repeat" description="TPR" evidence="1">
    <location>
        <begin position="172"/>
        <end position="205"/>
    </location>
</feature>